<dbReference type="FunFam" id="3.40.50.300:FF:000338">
    <property type="entry name" value="GPN-loop GTPase 2"/>
    <property type="match status" value="1"/>
</dbReference>
<protein>
    <recommendedName>
        <fullName evidence="5">GPN-loop GTPase 2</fullName>
    </recommendedName>
</protein>
<evidence type="ECO:0000313" key="6">
    <source>
        <dbReference type="EMBL" id="CAG8506293.1"/>
    </source>
</evidence>
<dbReference type="InterPro" id="IPR030231">
    <property type="entry name" value="Gpn2"/>
</dbReference>
<evidence type="ECO:0000256" key="5">
    <source>
        <dbReference type="RuleBase" id="RU365059"/>
    </source>
</evidence>
<proteinExistence type="inferred from homology"/>
<accession>A0A9N9F3B0</accession>
<comment type="function">
    <text evidence="5">Small GTPase required for proper localization of RNA polymerase II and III (RNAPII and RNAPIII). May act at an RNAP assembly step prior to nuclear import.</text>
</comment>
<dbReference type="InterPro" id="IPR027417">
    <property type="entry name" value="P-loop_NTPase"/>
</dbReference>
<keyword evidence="2 5" id="KW-0547">Nucleotide-binding</keyword>
<dbReference type="GO" id="GO:0005525">
    <property type="term" value="F:GTP binding"/>
    <property type="evidence" value="ECO:0007669"/>
    <property type="project" value="UniProtKB-KW"/>
</dbReference>
<dbReference type="OrthoDB" id="5839at2759"/>
<dbReference type="AlphaFoldDB" id="A0A9N9F3B0"/>
<dbReference type="CDD" id="cd17871">
    <property type="entry name" value="GPN2"/>
    <property type="match status" value="1"/>
</dbReference>
<dbReference type="EMBL" id="CAJVPJ010000284">
    <property type="protein sequence ID" value="CAG8506293.1"/>
    <property type="molecule type" value="Genomic_DNA"/>
</dbReference>
<dbReference type="Proteomes" id="UP000789572">
    <property type="component" value="Unassembled WGS sequence"/>
</dbReference>
<sequence>MPFGQIVIGPPGSGKTTYCHGMQQFFNATGRKVSVINLDPANDHLPYDCAVNVSDLISLEESMDELKLGPNGGMMYCMEFLEKNFDWLEEELKALGDDYVLFDLPGQVELFTHHDSVKNIIEKLVKLDYRLVTVHLVDAHYCTDATKYIAVLLLSLKTMIQIELPHVNVLSKVDLIESYGELAFNLDFYTEVQDLSYLLGQLDDSPFGQKFKDLNRALCNLVEDFSLVAFHTLCIEDKESVLELVRVIDRANGYVFGGQLHGNENLIFSATTSDHGFVSNIMEIQEKWTDSGHGAEYIENFADSEEK</sequence>
<comment type="similarity">
    <text evidence="1 5">Belongs to the GPN-loop GTPase family.</text>
</comment>
<keyword evidence="4 5" id="KW-0342">GTP-binding</keyword>
<name>A0A9N9F3B0_9GLOM</name>
<dbReference type="Pfam" id="PF03029">
    <property type="entry name" value="ATP_bind_1"/>
    <property type="match status" value="1"/>
</dbReference>
<dbReference type="Gene3D" id="3.40.50.300">
    <property type="entry name" value="P-loop containing nucleotide triphosphate hydrolases"/>
    <property type="match status" value="1"/>
</dbReference>
<organism evidence="6 7">
    <name type="scientific">Paraglomus occultum</name>
    <dbReference type="NCBI Taxonomy" id="144539"/>
    <lineage>
        <taxon>Eukaryota</taxon>
        <taxon>Fungi</taxon>
        <taxon>Fungi incertae sedis</taxon>
        <taxon>Mucoromycota</taxon>
        <taxon>Glomeromycotina</taxon>
        <taxon>Glomeromycetes</taxon>
        <taxon>Paraglomerales</taxon>
        <taxon>Paraglomeraceae</taxon>
        <taxon>Paraglomus</taxon>
    </lineage>
</organism>
<dbReference type="SUPFAM" id="SSF52540">
    <property type="entry name" value="P-loop containing nucleoside triphosphate hydrolases"/>
    <property type="match status" value="1"/>
</dbReference>
<evidence type="ECO:0000256" key="2">
    <source>
        <dbReference type="ARBA" id="ARBA00022741"/>
    </source>
</evidence>
<keyword evidence="7" id="KW-1185">Reference proteome</keyword>
<comment type="subunit">
    <text evidence="5">Binds to RNA polymerase II (RNAPII).</text>
</comment>
<reference evidence="6" key="1">
    <citation type="submission" date="2021-06" db="EMBL/GenBank/DDBJ databases">
        <authorList>
            <person name="Kallberg Y."/>
            <person name="Tangrot J."/>
            <person name="Rosling A."/>
        </authorList>
    </citation>
    <scope>NUCLEOTIDE SEQUENCE</scope>
    <source>
        <strain evidence="6">IA702</strain>
    </source>
</reference>
<evidence type="ECO:0000256" key="4">
    <source>
        <dbReference type="ARBA" id="ARBA00023134"/>
    </source>
</evidence>
<dbReference type="PANTHER" id="PTHR21231">
    <property type="entry name" value="XPA-BINDING PROTEIN 1-RELATED"/>
    <property type="match status" value="1"/>
</dbReference>
<dbReference type="GO" id="GO:0005737">
    <property type="term" value="C:cytoplasm"/>
    <property type="evidence" value="ECO:0007669"/>
    <property type="project" value="TreeGrafter"/>
</dbReference>
<dbReference type="GO" id="GO:0003924">
    <property type="term" value="F:GTPase activity"/>
    <property type="evidence" value="ECO:0007669"/>
    <property type="project" value="TreeGrafter"/>
</dbReference>
<evidence type="ECO:0000313" key="7">
    <source>
        <dbReference type="Proteomes" id="UP000789572"/>
    </source>
</evidence>
<gene>
    <name evidence="6" type="ORF">POCULU_LOCUS2834</name>
</gene>
<comment type="caution">
    <text evidence="6">The sequence shown here is derived from an EMBL/GenBank/DDBJ whole genome shotgun (WGS) entry which is preliminary data.</text>
</comment>
<evidence type="ECO:0000256" key="1">
    <source>
        <dbReference type="ARBA" id="ARBA00005290"/>
    </source>
</evidence>
<dbReference type="InterPro" id="IPR004130">
    <property type="entry name" value="Gpn"/>
</dbReference>
<evidence type="ECO:0000256" key="3">
    <source>
        <dbReference type="ARBA" id="ARBA00022801"/>
    </source>
</evidence>
<keyword evidence="3 5" id="KW-0378">Hydrolase</keyword>
<dbReference type="PANTHER" id="PTHR21231:SF3">
    <property type="entry name" value="GPN-LOOP GTPASE 2"/>
    <property type="match status" value="1"/>
</dbReference>